<sequence length="195" mass="20715">MLTAVTQTGASISAEVLGALNSLSWVRAEVEPPESDLNPIAPEMKEIIWGFGPYVVFALLLIFVLFPKLKQGMDARYESIRSDHEQADAMRAAARAEVAEYEAQLASVKAEAAAIVDAARQQLEGERQEALASLNARLADERAAAAAENDAARAAVRDQIQSAVADVAGRAGELATGRAPSADVVSRVVNEVMAR</sequence>
<dbReference type="GO" id="GO:0012505">
    <property type="term" value="C:endomembrane system"/>
    <property type="evidence" value="ECO:0007669"/>
    <property type="project" value="UniProtKB-SubCell"/>
</dbReference>
<dbReference type="EMBL" id="CAEZSR010000059">
    <property type="protein sequence ID" value="CAB4560923.1"/>
    <property type="molecule type" value="Genomic_DNA"/>
</dbReference>
<keyword evidence="7" id="KW-0375">Hydrogen ion transport</keyword>
<name>A0A6J6DF65_9ZZZZ</name>
<evidence type="ECO:0000256" key="8">
    <source>
        <dbReference type="ARBA" id="ARBA00022989"/>
    </source>
</evidence>
<keyword evidence="6 13" id="KW-0812">Transmembrane</keyword>
<reference evidence="14" key="1">
    <citation type="submission" date="2020-05" db="EMBL/GenBank/DDBJ databases">
        <authorList>
            <person name="Chiriac C."/>
            <person name="Salcher M."/>
            <person name="Ghai R."/>
            <person name="Kavagutti S V."/>
        </authorList>
    </citation>
    <scope>NUCLEOTIDE SEQUENCE</scope>
</reference>
<dbReference type="InterPro" id="IPR002146">
    <property type="entry name" value="ATP_synth_b/b'su_bac/chlpt"/>
</dbReference>
<feature type="transmembrane region" description="Helical" evidence="13">
    <location>
        <begin position="47"/>
        <end position="66"/>
    </location>
</feature>
<keyword evidence="10 13" id="KW-0472">Membrane</keyword>
<dbReference type="PANTHER" id="PTHR33445:SF1">
    <property type="entry name" value="ATP SYNTHASE SUBUNIT B"/>
    <property type="match status" value="1"/>
</dbReference>
<dbReference type="GO" id="GO:0046961">
    <property type="term" value="F:proton-transporting ATPase activity, rotational mechanism"/>
    <property type="evidence" value="ECO:0007669"/>
    <property type="project" value="TreeGrafter"/>
</dbReference>
<keyword evidence="5" id="KW-0138">CF(0)</keyword>
<evidence type="ECO:0000256" key="9">
    <source>
        <dbReference type="ARBA" id="ARBA00023065"/>
    </source>
</evidence>
<organism evidence="14">
    <name type="scientific">freshwater metagenome</name>
    <dbReference type="NCBI Taxonomy" id="449393"/>
    <lineage>
        <taxon>unclassified sequences</taxon>
        <taxon>metagenomes</taxon>
        <taxon>ecological metagenomes</taxon>
    </lineage>
</organism>
<keyword evidence="4" id="KW-0813">Transport</keyword>
<dbReference type="InterPro" id="IPR050059">
    <property type="entry name" value="ATP_synthase_B_chain"/>
</dbReference>
<evidence type="ECO:0000256" key="6">
    <source>
        <dbReference type="ARBA" id="ARBA00022692"/>
    </source>
</evidence>
<evidence type="ECO:0000256" key="1">
    <source>
        <dbReference type="ARBA" id="ARBA00004167"/>
    </source>
</evidence>
<comment type="similarity">
    <text evidence="3">Belongs to the ATPase B chain family.</text>
</comment>
<evidence type="ECO:0000313" key="14">
    <source>
        <dbReference type="EMBL" id="CAB4560923.1"/>
    </source>
</evidence>
<keyword evidence="8 13" id="KW-1133">Transmembrane helix</keyword>
<proteinExistence type="inferred from homology"/>
<evidence type="ECO:0000256" key="10">
    <source>
        <dbReference type="ARBA" id="ARBA00023136"/>
    </source>
</evidence>
<dbReference type="PANTHER" id="PTHR33445">
    <property type="entry name" value="ATP SYNTHASE SUBUNIT B', CHLOROPLASTIC"/>
    <property type="match status" value="1"/>
</dbReference>
<dbReference type="AlphaFoldDB" id="A0A6J6DF65"/>
<feature type="coiled-coil region" evidence="12">
    <location>
        <begin position="84"/>
        <end position="155"/>
    </location>
</feature>
<keyword evidence="12" id="KW-0175">Coiled coil</keyword>
<accession>A0A6J6DF65</accession>
<protein>
    <submittedName>
        <fullName evidence="14">Unannotated protein</fullName>
    </submittedName>
</protein>
<evidence type="ECO:0000256" key="4">
    <source>
        <dbReference type="ARBA" id="ARBA00022448"/>
    </source>
</evidence>
<evidence type="ECO:0000256" key="5">
    <source>
        <dbReference type="ARBA" id="ARBA00022547"/>
    </source>
</evidence>
<comment type="subcellular location">
    <subcellularLocation>
        <location evidence="2">Endomembrane system</location>
    </subcellularLocation>
    <subcellularLocation>
        <location evidence="1">Membrane</location>
        <topology evidence="1">Single-pass membrane protein</topology>
    </subcellularLocation>
</comment>
<evidence type="ECO:0000256" key="13">
    <source>
        <dbReference type="SAM" id="Phobius"/>
    </source>
</evidence>
<evidence type="ECO:0000256" key="11">
    <source>
        <dbReference type="ARBA" id="ARBA00025198"/>
    </source>
</evidence>
<evidence type="ECO:0000256" key="7">
    <source>
        <dbReference type="ARBA" id="ARBA00022781"/>
    </source>
</evidence>
<comment type="function">
    <text evidence="11">F(1)F(0) ATP synthase produces ATP from ADP in the presence of a proton or sodium gradient. F-type ATPases consist of two structural domains, F(1) containing the extramembraneous catalytic core and F(0) containing the membrane proton channel, linked together by a central stalk and a peripheral stalk. During catalysis, ATP synthesis in the catalytic domain of F(1) is coupled via a rotary mechanism of the central stalk subunits to proton translocation.</text>
</comment>
<dbReference type="Pfam" id="PF00430">
    <property type="entry name" value="ATP-synt_B"/>
    <property type="match status" value="1"/>
</dbReference>
<evidence type="ECO:0000256" key="3">
    <source>
        <dbReference type="ARBA" id="ARBA00005513"/>
    </source>
</evidence>
<evidence type="ECO:0000256" key="12">
    <source>
        <dbReference type="SAM" id="Coils"/>
    </source>
</evidence>
<dbReference type="GO" id="GO:0045259">
    <property type="term" value="C:proton-transporting ATP synthase complex"/>
    <property type="evidence" value="ECO:0007669"/>
    <property type="project" value="UniProtKB-KW"/>
</dbReference>
<dbReference type="GO" id="GO:0015986">
    <property type="term" value="P:proton motive force-driven ATP synthesis"/>
    <property type="evidence" value="ECO:0007669"/>
    <property type="project" value="InterPro"/>
</dbReference>
<evidence type="ECO:0000256" key="2">
    <source>
        <dbReference type="ARBA" id="ARBA00004308"/>
    </source>
</evidence>
<gene>
    <name evidence="14" type="ORF">UFOPK1493_01778</name>
</gene>
<dbReference type="HAMAP" id="MF_01398">
    <property type="entry name" value="ATP_synth_b_bprime"/>
    <property type="match status" value="1"/>
</dbReference>
<keyword evidence="9" id="KW-0406">Ion transport</keyword>